<gene>
    <name evidence="1" type="ORF">SK128_010203</name>
</gene>
<dbReference type="PANTHER" id="PTHR13630:SF1">
    <property type="entry name" value="GAMMA-SECRETASE-ACTIVATING PROTEIN"/>
    <property type="match status" value="1"/>
</dbReference>
<organism evidence="1 2">
    <name type="scientific">Halocaridina rubra</name>
    <name type="common">Hawaiian red shrimp</name>
    <dbReference type="NCBI Taxonomy" id="373956"/>
    <lineage>
        <taxon>Eukaryota</taxon>
        <taxon>Metazoa</taxon>
        <taxon>Ecdysozoa</taxon>
        <taxon>Arthropoda</taxon>
        <taxon>Crustacea</taxon>
        <taxon>Multicrustacea</taxon>
        <taxon>Malacostraca</taxon>
        <taxon>Eumalacostraca</taxon>
        <taxon>Eucarida</taxon>
        <taxon>Decapoda</taxon>
        <taxon>Pleocyemata</taxon>
        <taxon>Caridea</taxon>
        <taxon>Atyoidea</taxon>
        <taxon>Atyidae</taxon>
        <taxon>Halocaridina</taxon>
    </lineage>
</organism>
<keyword evidence="2" id="KW-1185">Reference proteome</keyword>
<dbReference type="GO" id="GO:0005802">
    <property type="term" value="C:trans-Golgi network"/>
    <property type="evidence" value="ECO:0007669"/>
    <property type="project" value="TreeGrafter"/>
</dbReference>
<dbReference type="AlphaFoldDB" id="A0AAN8WBA5"/>
<dbReference type="InterPro" id="IPR026172">
    <property type="entry name" value="GSAP_fam"/>
</dbReference>
<evidence type="ECO:0000313" key="2">
    <source>
        <dbReference type="Proteomes" id="UP001381693"/>
    </source>
</evidence>
<sequence length="210" mass="23183">MLHLIYLEDSNFEWIGESEDGSLLCRWEEEVLVRGPAEGGNGDGAPGEGPSSLALATQLAVATPDLHSTQVLYTFDKVVPVVQASVNASRNLLGFVTRRRIGESNKYSAYVAEIAPQGGVFSLNIDSSRQIFLEFLHTEENGKPLGESWIAKLLVFMHRECKSNIYDTGVCMIILTTGGKQEPTEYFSTYEHIYSLIFRGISAITSEVSR</sequence>
<dbReference type="EMBL" id="JAXCGZ010022765">
    <property type="protein sequence ID" value="KAK7024519.1"/>
    <property type="molecule type" value="Genomic_DNA"/>
</dbReference>
<name>A0AAN8WBA5_HALRR</name>
<evidence type="ECO:0000313" key="1">
    <source>
        <dbReference type="EMBL" id="KAK7024519.1"/>
    </source>
</evidence>
<accession>A0AAN8WBA5</accession>
<dbReference type="PANTHER" id="PTHR13630">
    <property type="entry name" value="GAMMA-SECRETASE-ACTIVATING PROTEIN"/>
    <property type="match status" value="1"/>
</dbReference>
<proteinExistence type="predicted"/>
<comment type="caution">
    <text evidence="1">The sequence shown here is derived from an EMBL/GenBank/DDBJ whole genome shotgun (WGS) entry which is preliminary data.</text>
</comment>
<dbReference type="Proteomes" id="UP001381693">
    <property type="component" value="Unassembled WGS sequence"/>
</dbReference>
<protein>
    <submittedName>
        <fullName evidence="1">Uncharacterized protein</fullName>
    </submittedName>
</protein>
<dbReference type="GO" id="GO:1902004">
    <property type="term" value="P:positive regulation of amyloid-beta formation"/>
    <property type="evidence" value="ECO:0007669"/>
    <property type="project" value="TreeGrafter"/>
</dbReference>
<reference evidence="1 2" key="1">
    <citation type="submission" date="2023-11" db="EMBL/GenBank/DDBJ databases">
        <title>Halocaridina rubra genome assembly.</title>
        <authorList>
            <person name="Smith C."/>
        </authorList>
    </citation>
    <scope>NUCLEOTIDE SEQUENCE [LARGE SCALE GENOMIC DNA]</scope>
    <source>
        <strain evidence="1">EP-1</strain>
        <tissue evidence="1">Whole</tissue>
    </source>
</reference>